<dbReference type="Proteomes" id="UP001499930">
    <property type="component" value="Unassembled WGS sequence"/>
</dbReference>
<dbReference type="InterPro" id="IPR035940">
    <property type="entry name" value="CAP_sf"/>
</dbReference>
<evidence type="ECO:0000313" key="4">
    <source>
        <dbReference type="Proteomes" id="UP001499930"/>
    </source>
</evidence>
<accession>A0ABN3XTA2</accession>
<dbReference type="PANTHER" id="PTHR31157">
    <property type="entry name" value="SCP DOMAIN-CONTAINING PROTEIN"/>
    <property type="match status" value="1"/>
</dbReference>
<evidence type="ECO:0000313" key="3">
    <source>
        <dbReference type="EMBL" id="GAA2994767.1"/>
    </source>
</evidence>
<gene>
    <name evidence="3" type="ORF">GCM10017559_13870</name>
</gene>
<dbReference type="Gene3D" id="3.40.33.10">
    <property type="entry name" value="CAP"/>
    <property type="match status" value="1"/>
</dbReference>
<name>A0ABN3XTA2_9ACTN</name>
<dbReference type="Pfam" id="PF00188">
    <property type="entry name" value="CAP"/>
    <property type="match status" value="1"/>
</dbReference>
<dbReference type="EMBL" id="BAAAWD010000006">
    <property type="protein sequence ID" value="GAA2994767.1"/>
    <property type="molecule type" value="Genomic_DNA"/>
</dbReference>
<keyword evidence="4" id="KW-1185">Reference proteome</keyword>
<feature type="region of interest" description="Disordered" evidence="1">
    <location>
        <begin position="44"/>
        <end position="105"/>
    </location>
</feature>
<reference evidence="3 4" key="1">
    <citation type="journal article" date="2019" name="Int. J. Syst. Evol. Microbiol.">
        <title>The Global Catalogue of Microorganisms (GCM) 10K type strain sequencing project: providing services to taxonomists for standard genome sequencing and annotation.</title>
        <authorList>
            <consortium name="The Broad Institute Genomics Platform"/>
            <consortium name="The Broad Institute Genome Sequencing Center for Infectious Disease"/>
            <person name="Wu L."/>
            <person name="Ma J."/>
        </authorList>
    </citation>
    <scope>NUCLEOTIDE SEQUENCE [LARGE SCALE GENOMIC DNA]</scope>
    <source>
        <strain evidence="3 4">JCM 3106</strain>
    </source>
</reference>
<dbReference type="InterPro" id="IPR014044">
    <property type="entry name" value="CAP_dom"/>
</dbReference>
<feature type="region of interest" description="Disordered" evidence="1">
    <location>
        <begin position="151"/>
        <end position="170"/>
    </location>
</feature>
<organism evidence="3 4">
    <name type="scientific">Streptosporangium longisporum</name>
    <dbReference type="NCBI Taxonomy" id="46187"/>
    <lineage>
        <taxon>Bacteria</taxon>
        <taxon>Bacillati</taxon>
        <taxon>Actinomycetota</taxon>
        <taxon>Actinomycetes</taxon>
        <taxon>Streptosporangiales</taxon>
        <taxon>Streptosporangiaceae</taxon>
        <taxon>Streptosporangium</taxon>
    </lineage>
</organism>
<sequence>MRRMGMFACLAAVLLAGFFIGRNSREGTAVDQIYLDNAGPAMATPTGGAAAGRADEQPDEQRAPLARAVRPTASQNRRPRPSGTATPSTGDRTGPGGPSRYLLNGDDAASSALGAMEREVVRLINVERRRAGCGPLRMDRRLARSAGRHSAGMAARGALSHTSPDGTSPWERMEAAGYRDGGAENIGRGYTSPDEAVANWMKTSGHRRNILNCELRATGVGAVQGVDGPWWTQDFGYS</sequence>
<protein>
    <recommendedName>
        <fullName evidence="2">SCP domain-containing protein</fullName>
    </recommendedName>
</protein>
<comment type="caution">
    <text evidence="3">The sequence shown here is derived from an EMBL/GenBank/DDBJ whole genome shotgun (WGS) entry which is preliminary data.</text>
</comment>
<feature type="compositionally biased region" description="Basic and acidic residues" evidence="1">
    <location>
        <begin position="53"/>
        <end position="62"/>
    </location>
</feature>
<proteinExistence type="predicted"/>
<evidence type="ECO:0000259" key="2">
    <source>
        <dbReference type="Pfam" id="PF00188"/>
    </source>
</evidence>
<feature type="domain" description="SCP" evidence="2">
    <location>
        <begin position="121"/>
        <end position="235"/>
    </location>
</feature>
<dbReference type="PANTHER" id="PTHR31157:SF1">
    <property type="entry name" value="SCP DOMAIN-CONTAINING PROTEIN"/>
    <property type="match status" value="1"/>
</dbReference>
<dbReference type="SUPFAM" id="SSF55797">
    <property type="entry name" value="PR-1-like"/>
    <property type="match status" value="1"/>
</dbReference>
<evidence type="ECO:0000256" key="1">
    <source>
        <dbReference type="SAM" id="MobiDB-lite"/>
    </source>
</evidence>
<dbReference type="CDD" id="cd05379">
    <property type="entry name" value="CAP_bacterial"/>
    <property type="match status" value="1"/>
</dbReference>